<evidence type="ECO:0000313" key="5">
    <source>
        <dbReference type="EMBL" id="KAH8988555.1"/>
    </source>
</evidence>
<evidence type="ECO:0000256" key="2">
    <source>
        <dbReference type="ARBA" id="ARBA00022801"/>
    </source>
</evidence>
<dbReference type="PANTHER" id="PTHR12304">
    <property type="entry name" value="INOSINE-URIDINE PREFERRING NUCLEOSIDE HYDROLASE"/>
    <property type="match status" value="1"/>
</dbReference>
<evidence type="ECO:0000313" key="6">
    <source>
        <dbReference type="Proteomes" id="UP001201163"/>
    </source>
</evidence>
<dbReference type="AlphaFoldDB" id="A0AAD4LEZ6"/>
<protein>
    <submittedName>
        <fullName evidence="5">Nucleoside hydrolase</fullName>
    </submittedName>
</protein>
<dbReference type="EMBL" id="JAKELL010000041">
    <property type="protein sequence ID" value="KAH8988555.1"/>
    <property type="molecule type" value="Genomic_DNA"/>
</dbReference>
<comment type="similarity">
    <text evidence="1">Belongs to the IUNH family.</text>
</comment>
<dbReference type="CDD" id="cd02651">
    <property type="entry name" value="nuc_hydro_IU_UC_XIUA"/>
    <property type="match status" value="1"/>
</dbReference>
<organism evidence="5 6">
    <name type="scientific">Lactarius akahatsu</name>
    <dbReference type="NCBI Taxonomy" id="416441"/>
    <lineage>
        <taxon>Eukaryota</taxon>
        <taxon>Fungi</taxon>
        <taxon>Dikarya</taxon>
        <taxon>Basidiomycota</taxon>
        <taxon>Agaricomycotina</taxon>
        <taxon>Agaricomycetes</taxon>
        <taxon>Russulales</taxon>
        <taxon>Russulaceae</taxon>
        <taxon>Lactarius</taxon>
    </lineage>
</organism>
<keyword evidence="6" id="KW-1185">Reference proteome</keyword>
<dbReference type="Proteomes" id="UP001201163">
    <property type="component" value="Unassembled WGS sequence"/>
</dbReference>
<dbReference type="PANTHER" id="PTHR12304:SF4">
    <property type="entry name" value="URIDINE NUCLEOSIDASE"/>
    <property type="match status" value="1"/>
</dbReference>
<evidence type="ECO:0000256" key="3">
    <source>
        <dbReference type="ARBA" id="ARBA00023295"/>
    </source>
</evidence>
<dbReference type="Gene3D" id="3.90.245.10">
    <property type="entry name" value="Ribonucleoside hydrolase-like"/>
    <property type="match status" value="1"/>
</dbReference>
<gene>
    <name evidence="5" type="ORF">EDB92DRAFT_2068559</name>
</gene>
<dbReference type="InterPro" id="IPR036452">
    <property type="entry name" value="Ribo_hydro-like"/>
</dbReference>
<proteinExistence type="inferred from homology"/>
<reference evidence="5" key="1">
    <citation type="submission" date="2022-01" db="EMBL/GenBank/DDBJ databases">
        <title>Comparative genomics reveals a dynamic genome evolution in the ectomycorrhizal milk-cap (Lactarius) mushrooms.</title>
        <authorList>
            <consortium name="DOE Joint Genome Institute"/>
            <person name="Lebreton A."/>
            <person name="Tang N."/>
            <person name="Kuo A."/>
            <person name="LaButti K."/>
            <person name="Drula E."/>
            <person name="Barry K."/>
            <person name="Clum A."/>
            <person name="Lipzen A."/>
            <person name="Mousain D."/>
            <person name="Ng V."/>
            <person name="Wang R."/>
            <person name="Wang X."/>
            <person name="Dai Y."/>
            <person name="Henrissat B."/>
            <person name="Grigoriev I.V."/>
            <person name="Guerin-Laguette A."/>
            <person name="Yu F."/>
            <person name="Martin F.M."/>
        </authorList>
    </citation>
    <scope>NUCLEOTIDE SEQUENCE</scope>
    <source>
        <strain evidence="5">QP</strain>
    </source>
</reference>
<comment type="caution">
    <text evidence="5">The sequence shown here is derived from an EMBL/GenBank/DDBJ whole genome shotgun (WGS) entry which is preliminary data.</text>
</comment>
<evidence type="ECO:0000259" key="4">
    <source>
        <dbReference type="Pfam" id="PF01156"/>
    </source>
</evidence>
<dbReference type="Pfam" id="PF01156">
    <property type="entry name" value="IU_nuc_hydro"/>
    <property type="match status" value="1"/>
</dbReference>
<dbReference type="GO" id="GO:0005829">
    <property type="term" value="C:cytosol"/>
    <property type="evidence" value="ECO:0007669"/>
    <property type="project" value="TreeGrafter"/>
</dbReference>
<dbReference type="InterPro" id="IPR001910">
    <property type="entry name" value="Inosine/uridine_hydrolase_dom"/>
</dbReference>
<evidence type="ECO:0000256" key="1">
    <source>
        <dbReference type="ARBA" id="ARBA00009176"/>
    </source>
</evidence>
<feature type="domain" description="Inosine/uridine-preferring nucleoside hydrolase" evidence="4">
    <location>
        <begin position="4"/>
        <end position="331"/>
    </location>
</feature>
<dbReference type="GO" id="GO:0008477">
    <property type="term" value="F:purine nucleosidase activity"/>
    <property type="evidence" value="ECO:0007669"/>
    <property type="project" value="TreeGrafter"/>
</dbReference>
<keyword evidence="2 5" id="KW-0378">Hydrolase</keyword>
<keyword evidence="3" id="KW-0326">Glycosidase</keyword>
<accession>A0AAD4LEZ6</accession>
<name>A0AAD4LEZ6_9AGAM</name>
<dbReference type="GO" id="GO:0006152">
    <property type="term" value="P:purine nucleoside catabolic process"/>
    <property type="evidence" value="ECO:0007669"/>
    <property type="project" value="TreeGrafter"/>
</dbReference>
<dbReference type="InterPro" id="IPR023186">
    <property type="entry name" value="IUNH"/>
</dbReference>
<sequence>MNYVWLDCDPGHDDATAILLAIHCPNIHLLGVSTVHGNATADNTKINASRCLYAFAAPESVKVYGGATRPLLRPARHDPEIHGPDGLGGVEGLPSVESGSVRERIESRPAIEAIASAIRQTWNGGAGAKVTLVASGPLTNIALFVSVYTDLFDAIERIVFMGGGIGVGNRSAVAEFNILCDPEAAQIVLDTPIPKAMIPLNVTHKAIVTDSLHANLINPTSTTHGAPSGLPSSRLRHTLSTLISFFRETYKSTFGFSDGPPLHDALTIAYVCRPDLFTRRRYRVDVELSGVHTAGQTVADVWEYLKGDDTWGRSGKNCEVATDLDIAAFFELFFDCVANCDEVSPLNRQRIN</sequence>
<dbReference type="SUPFAM" id="SSF53590">
    <property type="entry name" value="Nucleoside hydrolase"/>
    <property type="match status" value="1"/>
</dbReference>